<dbReference type="AlphaFoldDB" id="A0A504YDJ5"/>
<dbReference type="CDD" id="cd06768">
    <property type="entry name" value="PDZ_NHERF-like"/>
    <property type="match status" value="1"/>
</dbReference>
<dbReference type="Proteomes" id="UP000316759">
    <property type="component" value="Unassembled WGS sequence"/>
</dbReference>
<name>A0A504YDJ5_FASGI</name>
<proteinExistence type="predicted"/>
<evidence type="ECO:0000259" key="3">
    <source>
        <dbReference type="PROSITE" id="PS50106"/>
    </source>
</evidence>
<dbReference type="PROSITE" id="PS50106">
    <property type="entry name" value="PDZ"/>
    <property type="match status" value="1"/>
</dbReference>
<dbReference type="Gene3D" id="2.30.42.10">
    <property type="match status" value="1"/>
</dbReference>
<evidence type="ECO:0000313" key="4">
    <source>
        <dbReference type="EMBL" id="TPP58566.1"/>
    </source>
</evidence>
<dbReference type="SUPFAM" id="SSF50156">
    <property type="entry name" value="PDZ domain-like"/>
    <property type="match status" value="1"/>
</dbReference>
<organism evidence="4 5">
    <name type="scientific">Fasciola gigantica</name>
    <name type="common">Giant liver fluke</name>
    <dbReference type="NCBI Taxonomy" id="46835"/>
    <lineage>
        <taxon>Eukaryota</taxon>
        <taxon>Metazoa</taxon>
        <taxon>Spiralia</taxon>
        <taxon>Lophotrochozoa</taxon>
        <taxon>Platyhelminthes</taxon>
        <taxon>Trematoda</taxon>
        <taxon>Digenea</taxon>
        <taxon>Plagiorchiida</taxon>
        <taxon>Echinostomata</taxon>
        <taxon>Echinostomatoidea</taxon>
        <taxon>Fasciolidae</taxon>
        <taxon>Fasciola</taxon>
    </lineage>
</organism>
<dbReference type="PANTHER" id="PTHR14191:SF3">
    <property type="entry name" value="NA(+)_H(+) EXCHANGE REGULATORY COFACTOR-LIKE PROTEIN NRFL-1"/>
    <property type="match status" value="1"/>
</dbReference>
<feature type="domain" description="PDZ" evidence="3">
    <location>
        <begin position="9"/>
        <end position="91"/>
    </location>
</feature>
<dbReference type="InterPro" id="IPR036034">
    <property type="entry name" value="PDZ_sf"/>
</dbReference>
<dbReference type="SMART" id="SM00228">
    <property type="entry name" value="PDZ"/>
    <property type="match status" value="1"/>
</dbReference>
<evidence type="ECO:0000256" key="1">
    <source>
        <dbReference type="ARBA" id="ARBA00022737"/>
    </source>
</evidence>
<dbReference type="EMBL" id="SUNJ01011870">
    <property type="protein sequence ID" value="TPP58566.1"/>
    <property type="molecule type" value="Genomic_DNA"/>
</dbReference>
<feature type="compositionally biased region" description="Basic and acidic residues" evidence="2">
    <location>
        <begin position="450"/>
        <end position="459"/>
    </location>
</feature>
<protein>
    <submittedName>
        <fullName evidence="4">Na(+)/H(+) exchange regulatory cofactor NHE-RF</fullName>
    </submittedName>
</protein>
<dbReference type="InterPro" id="IPR051067">
    <property type="entry name" value="NHER"/>
</dbReference>
<evidence type="ECO:0000313" key="5">
    <source>
        <dbReference type="Proteomes" id="UP000316759"/>
    </source>
</evidence>
<keyword evidence="1" id="KW-0677">Repeat</keyword>
<evidence type="ECO:0000256" key="2">
    <source>
        <dbReference type="SAM" id="MobiDB-lite"/>
    </source>
</evidence>
<dbReference type="PANTHER" id="PTHR14191">
    <property type="entry name" value="PDZ DOMAIN CONTAINING PROTEIN"/>
    <property type="match status" value="1"/>
</dbReference>
<dbReference type="STRING" id="46835.A0A504YDJ5"/>
<gene>
    <name evidence="4" type="ORF">FGIG_08242</name>
</gene>
<feature type="region of interest" description="Disordered" evidence="2">
    <location>
        <begin position="437"/>
        <end position="459"/>
    </location>
</feature>
<dbReference type="GO" id="GO:0016324">
    <property type="term" value="C:apical plasma membrane"/>
    <property type="evidence" value="ECO:0007669"/>
    <property type="project" value="TreeGrafter"/>
</dbReference>
<accession>A0A504YDJ5</accession>
<keyword evidence="5" id="KW-1185">Reference proteome</keyword>
<reference evidence="4 5" key="1">
    <citation type="submission" date="2019-04" db="EMBL/GenBank/DDBJ databases">
        <title>Annotation for the trematode Fasciola gigantica.</title>
        <authorList>
            <person name="Choi Y.-J."/>
        </authorList>
    </citation>
    <scope>NUCLEOTIDE SEQUENCE [LARGE SCALE GENOMIC DNA]</scope>
    <source>
        <strain evidence="4">Uganda_cow_1</strain>
    </source>
</reference>
<dbReference type="GO" id="GO:0043495">
    <property type="term" value="F:protein-membrane adaptor activity"/>
    <property type="evidence" value="ECO:0007669"/>
    <property type="project" value="TreeGrafter"/>
</dbReference>
<dbReference type="Pfam" id="PF00595">
    <property type="entry name" value="PDZ"/>
    <property type="match status" value="1"/>
</dbReference>
<dbReference type="GO" id="GO:0072659">
    <property type="term" value="P:protein localization to plasma membrane"/>
    <property type="evidence" value="ECO:0007669"/>
    <property type="project" value="TreeGrafter"/>
</dbReference>
<sequence length="459" mass="50985">MPLKYHARLCKLYKWDGYRDYGFSLQATKGKVGHFISDVDPLSPAFAGGLRDKDFVVEVNGINVLSEPHNQVVDRIKELRNQVTLLVLDSDARAYFEETNAVVDGHMESLQCLYCPTENPHLHREDGLPSDVTSPTVSDVSTERLESEWNAIWTKCCQENRDSTMVCHDEDEGVVSSGQLPSNPVNPEESVPSVVVAQTEQTGGGPATKSEVVHVPVEQMEQIEPKVAPDAVTRSEEQQRVEADAHVELTKEAKKSGTIEIIRVRDFDSTAENKANDLRSIIVERDSAVESQAHEAIEQIDREVARGEHSIRISSLNLERGIKTKTNDKRERIESTQSIPLTPNTVVIESNQIRGLDETDRDSGLKLRSATLLGASKQNVVINHNDDPAVGLPMPVTRSEHPGVCRMSNSNTNGQSAQVNGQELCDDLAVVKMRCASRGRKNRKPTSTFTERKKMFDQL</sequence>
<comment type="caution">
    <text evidence="4">The sequence shown here is derived from an EMBL/GenBank/DDBJ whole genome shotgun (WGS) entry which is preliminary data.</text>
</comment>
<dbReference type="InterPro" id="IPR001478">
    <property type="entry name" value="PDZ"/>
</dbReference>
<dbReference type="OrthoDB" id="10007415at2759"/>